<dbReference type="InterPro" id="IPR002725">
    <property type="entry name" value="YgjP-like_metallopeptidase"/>
</dbReference>
<dbReference type="PANTHER" id="PTHR30399">
    <property type="entry name" value="UNCHARACTERIZED PROTEIN YGJP"/>
    <property type="match status" value="1"/>
</dbReference>
<gene>
    <name evidence="2" type="ORF">ABT56_13030</name>
</gene>
<protein>
    <submittedName>
        <fullName evidence="2">Metal-dependent hydrolase</fullName>
    </submittedName>
</protein>
<dbReference type="EMBL" id="LDOT01000016">
    <property type="protein sequence ID" value="KLV05114.1"/>
    <property type="molecule type" value="Genomic_DNA"/>
</dbReference>
<dbReference type="GO" id="GO:0016787">
    <property type="term" value="F:hydrolase activity"/>
    <property type="evidence" value="ECO:0007669"/>
    <property type="project" value="UniProtKB-KW"/>
</dbReference>
<dbReference type="Pfam" id="PF01863">
    <property type="entry name" value="YgjP-like"/>
    <property type="match status" value="1"/>
</dbReference>
<feature type="domain" description="YgjP-like metallopeptidase" evidence="1">
    <location>
        <begin position="92"/>
        <end position="149"/>
    </location>
</feature>
<keyword evidence="2" id="KW-0378">Hydrolase</keyword>
<comment type="caution">
    <text evidence="2">The sequence shown here is derived from an EMBL/GenBank/DDBJ whole genome shotgun (WGS) entry which is preliminary data.</text>
</comment>
<dbReference type="InterPro" id="IPR053136">
    <property type="entry name" value="UTP_pyrophosphatase-like"/>
</dbReference>
<dbReference type="Proteomes" id="UP000036097">
    <property type="component" value="Unassembled WGS sequence"/>
</dbReference>
<dbReference type="PANTHER" id="PTHR30399:SF1">
    <property type="entry name" value="UTP PYROPHOSPHATASE"/>
    <property type="match status" value="1"/>
</dbReference>
<evidence type="ECO:0000259" key="1">
    <source>
        <dbReference type="Pfam" id="PF01863"/>
    </source>
</evidence>
<proteinExistence type="predicted"/>
<evidence type="ECO:0000313" key="3">
    <source>
        <dbReference type="Proteomes" id="UP000036097"/>
    </source>
</evidence>
<accession>A0A0J1H004</accession>
<reference evidence="2 3" key="1">
    <citation type="submission" date="2015-05" db="EMBL/GenBank/DDBJ databases">
        <title>Photobacterium galathea sp. nov.</title>
        <authorList>
            <person name="Machado H."/>
            <person name="Gram L."/>
        </authorList>
    </citation>
    <scope>NUCLEOTIDE SEQUENCE [LARGE SCALE GENOMIC DNA]</scope>
    <source>
        <strain evidence="2 3">CGMCC 1.12159</strain>
    </source>
</reference>
<dbReference type="RefSeq" id="WP_047879318.1">
    <property type="nucleotide sequence ID" value="NZ_LDOT01000016.1"/>
</dbReference>
<dbReference type="PATRIC" id="fig|1195763.3.peg.2756"/>
<dbReference type="AlphaFoldDB" id="A0A0J1H004"/>
<evidence type="ECO:0000313" key="2">
    <source>
        <dbReference type="EMBL" id="KLV05114.1"/>
    </source>
</evidence>
<sequence length="170" mass="20062">MQTLNYLQGYPSHLIDQVNNMIEKNSLKKYLLKKYPHGHDIQSEKALYQYVMDIKNEYLRQSPPISKVAYDSKIHVVNHALGMHTFISRQHGNKLQARKEIRVATVFKHAPLPLLKMIAVHELAHIREKEHNKAFYQLCCHMEPEYHQLEFDMRLLLTQIELDGPIYTDN</sequence>
<organism evidence="2 3">
    <name type="scientific">Photobacterium aquae</name>
    <dbReference type="NCBI Taxonomy" id="1195763"/>
    <lineage>
        <taxon>Bacteria</taxon>
        <taxon>Pseudomonadati</taxon>
        <taxon>Pseudomonadota</taxon>
        <taxon>Gammaproteobacteria</taxon>
        <taxon>Vibrionales</taxon>
        <taxon>Vibrionaceae</taxon>
        <taxon>Photobacterium</taxon>
    </lineage>
</organism>
<dbReference type="OrthoDB" id="9000630at2"/>
<dbReference type="STRING" id="1195763.ABT56_13030"/>
<name>A0A0J1H004_9GAMM</name>
<dbReference type="Gene3D" id="3.30.2010.10">
    <property type="entry name" value="Metalloproteases ('zincins'), catalytic domain"/>
    <property type="match status" value="1"/>
</dbReference>
<keyword evidence="3" id="KW-1185">Reference proteome</keyword>